<organism evidence="1 2">
    <name type="scientific">Mugilogobius chulae</name>
    <name type="common">yellowstripe goby</name>
    <dbReference type="NCBI Taxonomy" id="88201"/>
    <lineage>
        <taxon>Eukaryota</taxon>
        <taxon>Metazoa</taxon>
        <taxon>Chordata</taxon>
        <taxon>Craniata</taxon>
        <taxon>Vertebrata</taxon>
        <taxon>Euteleostomi</taxon>
        <taxon>Actinopterygii</taxon>
        <taxon>Neopterygii</taxon>
        <taxon>Teleostei</taxon>
        <taxon>Neoteleostei</taxon>
        <taxon>Acanthomorphata</taxon>
        <taxon>Gobiaria</taxon>
        <taxon>Gobiiformes</taxon>
        <taxon>Gobioidei</taxon>
        <taxon>Gobiidae</taxon>
        <taxon>Gobionellinae</taxon>
        <taxon>Mugilogobius</taxon>
    </lineage>
</organism>
<evidence type="ECO:0000313" key="1">
    <source>
        <dbReference type="EMBL" id="KAK7933593.1"/>
    </source>
</evidence>
<reference evidence="2" key="1">
    <citation type="submission" date="2024-04" db="EMBL/GenBank/DDBJ databases">
        <title>Salinicola lusitanus LLJ914,a marine bacterium isolated from the Okinawa Trough.</title>
        <authorList>
            <person name="Li J."/>
        </authorList>
    </citation>
    <scope>NUCLEOTIDE SEQUENCE [LARGE SCALE GENOMIC DNA]</scope>
</reference>
<dbReference type="AlphaFoldDB" id="A0AAW0PRB0"/>
<gene>
    <name evidence="1" type="ORF">WMY93_004489</name>
</gene>
<keyword evidence="2" id="KW-1185">Reference proteome</keyword>
<sequence>MFTGITHTTGSINQTAGDVPTLSNWANCPAEVSGQGHKGVGGYSQDTLCSHKSPLSRDAHVCCHQSLWGVCGVQGDLTLSAELLKIGQKLGSCSIYEVNKSKSFYLADVPDCLLRVNAPVPRKRKRRGVQAGRLVKLKAWLALSPDVVGSSVIPQDYRTLLRYYLSRRTSVSVGTWLLPVVGELEEIYALCPRRSSSSRASGGGVIPGNLQTYISMWMYRFMLSPFIFM</sequence>
<name>A0AAW0PRB0_9GOBI</name>
<proteinExistence type="predicted"/>
<dbReference type="Proteomes" id="UP001460270">
    <property type="component" value="Unassembled WGS sequence"/>
</dbReference>
<protein>
    <submittedName>
        <fullName evidence="1">Uncharacterized protein</fullName>
    </submittedName>
</protein>
<dbReference type="EMBL" id="JBBPFD010000003">
    <property type="protein sequence ID" value="KAK7933593.1"/>
    <property type="molecule type" value="Genomic_DNA"/>
</dbReference>
<accession>A0AAW0PRB0</accession>
<evidence type="ECO:0000313" key="2">
    <source>
        <dbReference type="Proteomes" id="UP001460270"/>
    </source>
</evidence>
<comment type="caution">
    <text evidence="1">The sequence shown here is derived from an EMBL/GenBank/DDBJ whole genome shotgun (WGS) entry which is preliminary data.</text>
</comment>